<gene>
    <name evidence="1" type="ORF">MRB53_027606</name>
</gene>
<accession>A0ACC2LLM3</accession>
<sequence>MAQRSHVPQFGNWESGEPVPYTAYFDKARQGRGGKMINPNDPQDNPDVFLDEMPPVRAPPFRTSSDPEVPAARATPAASKPKHVRHLSGEDGEFSRSVESPARNDIGGRKAVTDSPQRYNDRGGNSGNHPRGRRLSGTSDRSIEHSPLHPHHQTRAVSKGGVNSPSWERKGSSEAGRGHGVAPSTPARSKLRSANDETPERGPAVPKFGEWDENNPASADGFTHIFNKVREEKQTGAAKVPAMPTESSYNNDHRNDTSHDFGPAKCCCFSLRRK</sequence>
<evidence type="ECO:0000313" key="1">
    <source>
        <dbReference type="EMBL" id="KAJ8634270.1"/>
    </source>
</evidence>
<reference evidence="1 2" key="1">
    <citation type="journal article" date="2022" name="Hortic Res">
        <title>A haplotype resolved chromosomal level avocado genome allows analysis of novel avocado genes.</title>
        <authorList>
            <person name="Nath O."/>
            <person name="Fletcher S.J."/>
            <person name="Hayward A."/>
            <person name="Shaw L.M."/>
            <person name="Masouleh A.K."/>
            <person name="Furtado A."/>
            <person name="Henry R.J."/>
            <person name="Mitter N."/>
        </authorList>
    </citation>
    <scope>NUCLEOTIDE SEQUENCE [LARGE SCALE GENOMIC DNA]</scope>
    <source>
        <strain evidence="2">cv. Hass</strain>
    </source>
</reference>
<proteinExistence type="predicted"/>
<dbReference type="Proteomes" id="UP001234297">
    <property type="component" value="Chromosome 8"/>
</dbReference>
<dbReference type="EMBL" id="CM056816">
    <property type="protein sequence ID" value="KAJ8634270.1"/>
    <property type="molecule type" value="Genomic_DNA"/>
</dbReference>
<keyword evidence="2" id="KW-1185">Reference proteome</keyword>
<evidence type="ECO:0000313" key="2">
    <source>
        <dbReference type="Proteomes" id="UP001234297"/>
    </source>
</evidence>
<comment type="caution">
    <text evidence="1">The sequence shown here is derived from an EMBL/GenBank/DDBJ whole genome shotgun (WGS) entry which is preliminary data.</text>
</comment>
<protein>
    <submittedName>
        <fullName evidence="1">Uncharacterized protein</fullName>
    </submittedName>
</protein>
<organism evidence="1 2">
    <name type="scientific">Persea americana</name>
    <name type="common">Avocado</name>
    <dbReference type="NCBI Taxonomy" id="3435"/>
    <lineage>
        <taxon>Eukaryota</taxon>
        <taxon>Viridiplantae</taxon>
        <taxon>Streptophyta</taxon>
        <taxon>Embryophyta</taxon>
        <taxon>Tracheophyta</taxon>
        <taxon>Spermatophyta</taxon>
        <taxon>Magnoliopsida</taxon>
        <taxon>Magnoliidae</taxon>
        <taxon>Laurales</taxon>
        <taxon>Lauraceae</taxon>
        <taxon>Persea</taxon>
    </lineage>
</organism>
<name>A0ACC2LLM3_PERAE</name>